<comment type="caution">
    <text evidence="2">The sequence shown here is derived from an EMBL/GenBank/DDBJ whole genome shotgun (WGS) entry which is preliminary data.</text>
</comment>
<evidence type="ECO:0000313" key="2">
    <source>
        <dbReference type="EMBL" id="MBW0565069.1"/>
    </source>
</evidence>
<evidence type="ECO:0000256" key="1">
    <source>
        <dbReference type="SAM" id="Phobius"/>
    </source>
</evidence>
<feature type="transmembrane region" description="Helical" evidence="1">
    <location>
        <begin position="45"/>
        <end position="65"/>
    </location>
</feature>
<dbReference type="Proteomes" id="UP000765509">
    <property type="component" value="Unassembled WGS sequence"/>
</dbReference>
<protein>
    <submittedName>
        <fullName evidence="2">Uncharacterized protein</fullName>
    </submittedName>
</protein>
<keyword evidence="1" id="KW-0812">Transmembrane</keyword>
<dbReference type="AlphaFoldDB" id="A0A9Q3PKH1"/>
<evidence type="ECO:0000313" key="3">
    <source>
        <dbReference type="Proteomes" id="UP000765509"/>
    </source>
</evidence>
<keyword evidence="3" id="KW-1185">Reference proteome</keyword>
<dbReference type="EMBL" id="AVOT02076807">
    <property type="protein sequence ID" value="MBW0565069.1"/>
    <property type="molecule type" value="Genomic_DNA"/>
</dbReference>
<keyword evidence="1" id="KW-1133">Transmembrane helix</keyword>
<name>A0A9Q3PKH1_9BASI</name>
<sequence>MCGLWLRSSTLLPSFLNMFVVQDAMPPTILKQLLMTANTRTSKHLFHVVFFCFILSISLDLYLTFKGFPCIILDLNKITKREGHFQYWQKSLITTSDSIYDYQQSPAWEVLYPQSHKSQNSTKLELEFSLFTDWFNPLSNKATGKQVSLGVLALNCLNLPPTSQWKMRNTFLSGVAPEPTQPNMVTINNILKVFVD</sequence>
<reference evidence="2" key="1">
    <citation type="submission" date="2021-03" db="EMBL/GenBank/DDBJ databases">
        <title>Draft genome sequence of rust myrtle Austropuccinia psidii MF-1, a brazilian biotype.</title>
        <authorList>
            <person name="Quecine M.C."/>
            <person name="Pachon D.M.R."/>
            <person name="Bonatelli M.L."/>
            <person name="Correr F.H."/>
            <person name="Franceschini L.M."/>
            <person name="Leite T.F."/>
            <person name="Margarido G.R.A."/>
            <person name="Almeida C.A."/>
            <person name="Ferrarezi J.A."/>
            <person name="Labate C.A."/>
        </authorList>
    </citation>
    <scope>NUCLEOTIDE SEQUENCE</scope>
    <source>
        <strain evidence="2">MF-1</strain>
    </source>
</reference>
<accession>A0A9Q3PKH1</accession>
<gene>
    <name evidence="2" type="ORF">O181_104784</name>
</gene>
<dbReference type="OrthoDB" id="2288984at2759"/>
<organism evidence="2 3">
    <name type="scientific">Austropuccinia psidii MF-1</name>
    <dbReference type="NCBI Taxonomy" id="1389203"/>
    <lineage>
        <taxon>Eukaryota</taxon>
        <taxon>Fungi</taxon>
        <taxon>Dikarya</taxon>
        <taxon>Basidiomycota</taxon>
        <taxon>Pucciniomycotina</taxon>
        <taxon>Pucciniomycetes</taxon>
        <taxon>Pucciniales</taxon>
        <taxon>Sphaerophragmiaceae</taxon>
        <taxon>Austropuccinia</taxon>
    </lineage>
</organism>
<keyword evidence="1" id="KW-0472">Membrane</keyword>
<proteinExistence type="predicted"/>